<protein>
    <submittedName>
        <fullName evidence="1">Uncharacterized protein</fullName>
    </submittedName>
</protein>
<evidence type="ECO:0000313" key="1">
    <source>
        <dbReference type="EMBL" id="BAJ03419.1"/>
    </source>
</evidence>
<dbReference type="HOGENOM" id="CLU_2571961_0_0_6"/>
<dbReference type="AlphaFoldDB" id="D4ZBM4"/>
<dbReference type="STRING" id="637905.SVI_3448"/>
<proteinExistence type="predicted"/>
<name>D4ZBM4_SHEVD</name>
<evidence type="ECO:0000313" key="2">
    <source>
        <dbReference type="Proteomes" id="UP000002350"/>
    </source>
</evidence>
<gene>
    <name evidence="1" type="ordered locus">SVI_3448</name>
</gene>
<dbReference type="KEGG" id="svo:SVI_3448"/>
<dbReference type="EMBL" id="AP011177">
    <property type="protein sequence ID" value="BAJ03419.1"/>
    <property type="molecule type" value="Genomic_DNA"/>
</dbReference>
<sequence>MNKKVGVNKTKLSCYSTSVDGAENFQNKAENVPYIFRHFHHPWRLAEPSQNKEYTYLARQALDGNEGTTLYTLPNTQSARS</sequence>
<dbReference type="Proteomes" id="UP000002350">
    <property type="component" value="Chromosome"/>
</dbReference>
<keyword evidence="2" id="KW-1185">Reference proteome</keyword>
<organism evidence="1 2">
    <name type="scientific">Shewanella violacea (strain JCM 10179 / CIP 106290 / LMG 19151 / DSS12)</name>
    <dbReference type="NCBI Taxonomy" id="637905"/>
    <lineage>
        <taxon>Bacteria</taxon>
        <taxon>Pseudomonadati</taxon>
        <taxon>Pseudomonadota</taxon>
        <taxon>Gammaproteobacteria</taxon>
        <taxon>Alteromonadales</taxon>
        <taxon>Shewanellaceae</taxon>
        <taxon>Shewanella</taxon>
    </lineage>
</organism>
<reference evidence="2" key="1">
    <citation type="journal article" date="2010" name="Mol. Biosyst.">
        <title>Complete genome sequence and comparative analysis of Shewanella violacea, a psychrophilic and piezophilic bacterium from deep sea floor sediments.</title>
        <authorList>
            <person name="Aono E."/>
            <person name="Baba T."/>
            <person name="Ara T."/>
            <person name="Nishi T."/>
            <person name="Nakamichi T."/>
            <person name="Inamoto E."/>
            <person name="Toyonaga H."/>
            <person name="Hasegawa M."/>
            <person name="Takai Y."/>
            <person name="Okumura Y."/>
            <person name="Baba M."/>
            <person name="Tomita M."/>
            <person name="Kato C."/>
            <person name="Oshima T."/>
            <person name="Nakasone K."/>
            <person name="Mori H."/>
        </authorList>
    </citation>
    <scope>NUCLEOTIDE SEQUENCE [LARGE SCALE GENOMIC DNA]</scope>
    <source>
        <strain evidence="2">JCM 10179 / CIP 106290 / LMG 19151 / DSS12</strain>
    </source>
</reference>
<accession>D4ZBM4</accession>